<comment type="caution">
    <text evidence="2">The sequence shown here is derived from an EMBL/GenBank/DDBJ whole genome shotgun (WGS) entry which is preliminary data.</text>
</comment>
<feature type="region of interest" description="Disordered" evidence="1">
    <location>
        <begin position="189"/>
        <end position="210"/>
    </location>
</feature>
<proteinExistence type="predicted"/>
<sequence>MNTQELYRIAISYKTKLGPFATTRILNEYLKAVFRAPDLSSHFVEAMDLVVNQLLKVKDQELVDAIAEIAREVREGGREGGREGKREDGQKGKNSWGMTILLFTFERILPPALSSTQLEPLRRALGKALPGNVEDNMFELAKDAYSLGAIALKVGMLGVYDQWGRRYACTVLQLDAVQGAALVVPAGSAGSTTGDGSGEMTQGNPPSLPPSLPPSYLAASSIGLLGIRRSCNTHGKARPASFPASFPASLPPSAPPSRRCGARARATAEE</sequence>
<accession>A0A4D9D527</accession>
<evidence type="ECO:0000313" key="3">
    <source>
        <dbReference type="Proteomes" id="UP000355283"/>
    </source>
</evidence>
<evidence type="ECO:0000313" key="2">
    <source>
        <dbReference type="EMBL" id="TFJ84545.1"/>
    </source>
</evidence>
<dbReference type="Proteomes" id="UP000355283">
    <property type="component" value="Unassembled WGS sequence"/>
</dbReference>
<name>A0A4D9D527_9STRA</name>
<dbReference type="Gene3D" id="2.40.30.10">
    <property type="entry name" value="Translation factors"/>
    <property type="match status" value="1"/>
</dbReference>
<organism evidence="2 3">
    <name type="scientific">Nannochloropsis salina CCMP1776</name>
    <dbReference type="NCBI Taxonomy" id="1027361"/>
    <lineage>
        <taxon>Eukaryota</taxon>
        <taxon>Sar</taxon>
        <taxon>Stramenopiles</taxon>
        <taxon>Ochrophyta</taxon>
        <taxon>Eustigmatophyceae</taxon>
        <taxon>Eustigmatales</taxon>
        <taxon>Monodopsidaceae</taxon>
        <taxon>Microchloropsis</taxon>
        <taxon>Microchloropsis salina</taxon>
    </lineage>
</organism>
<protein>
    <submittedName>
        <fullName evidence="2">Uncharacterized protein</fullName>
    </submittedName>
</protein>
<dbReference type="AlphaFoldDB" id="A0A4D9D527"/>
<feature type="compositionally biased region" description="Low complexity" evidence="1">
    <location>
        <begin position="238"/>
        <end position="248"/>
    </location>
</feature>
<dbReference type="EMBL" id="SDOX01000018">
    <property type="protein sequence ID" value="TFJ84545.1"/>
    <property type="molecule type" value="Genomic_DNA"/>
</dbReference>
<feature type="region of interest" description="Disordered" evidence="1">
    <location>
        <begin position="234"/>
        <end position="270"/>
    </location>
</feature>
<keyword evidence="3" id="KW-1185">Reference proteome</keyword>
<reference evidence="2 3" key="1">
    <citation type="submission" date="2019-01" db="EMBL/GenBank/DDBJ databases">
        <title>Nuclear Genome Assembly of the Microalgal Biofuel strain Nannochloropsis salina CCMP1776.</title>
        <authorList>
            <person name="Hovde B."/>
        </authorList>
    </citation>
    <scope>NUCLEOTIDE SEQUENCE [LARGE SCALE GENOMIC DNA]</scope>
    <source>
        <strain evidence="2 3">CCMP1776</strain>
    </source>
</reference>
<gene>
    <name evidence="2" type="ORF">NSK_004011</name>
</gene>
<dbReference type="OrthoDB" id="10591447at2759"/>
<evidence type="ECO:0000256" key="1">
    <source>
        <dbReference type="SAM" id="MobiDB-lite"/>
    </source>
</evidence>